<comment type="caution">
    <text evidence="1">The sequence shown here is derived from an EMBL/GenBank/DDBJ whole genome shotgun (WGS) entry which is preliminary data.</text>
</comment>
<reference evidence="1" key="2">
    <citation type="submission" date="2023-01" db="EMBL/GenBank/DDBJ databases">
        <authorList>
            <person name="Sun Q."/>
            <person name="Evtushenko L."/>
        </authorList>
    </citation>
    <scope>NUCLEOTIDE SEQUENCE</scope>
    <source>
        <strain evidence="1">VKM Ac-1447</strain>
    </source>
</reference>
<accession>A0A9W6M420</accession>
<dbReference type="EMBL" id="BSEO01000014">
    <property type="protein sequence ID" value="GLJ80596.1"/>
    <property type="molecule type" value="Genomic_DNA"/>
</dbReference>
<dbReference type="RefSeq" id="WP_210006815.1">
    <property type="nucleotide sequence ID" value="NZ_BSEO01000014.1"/>
</dbReference>
<reference evidence="1" key="1">
    <citation type="journal article" date="2014" name="Int. J. Syst. Evol. Microbiol.">
        <title>Complete genome sequence of Corynebacterium casei LMG S-19264T (=DSM 44701T), isolated from a smear-ripened cheese.</title>
        <authorList>
            <consortium name="US DOE Joint Genome Institute (JGI-PGF)"/>
            <person name="Walter F."/>
            <person name="Albersmeier A."/>
            <person name="Kalinowski J."/>
            <person name="Ruckert C."/>
        </authorList>
    </citation>
    <scope>NUCLEOTIDE SEQUENCE</scope>
    <source>
        <strain evidence="1">VKM Ac-1447</strain>
    </source>
</reference>
<dbReference type="Proteomes" id="UP001142317">
    <property type="component" value="Unassembled WGS sequence"/>
</dbReference>
<evidence type="ECO:0000313" key="1">
    <source>
        <dbReference type="EMBL" id="GLJ80596.1"/>
    </source>
</evidence>
<dbReference type="AlphaFoldDB" id="A0A9W6M420"/>
<keyword evidence="2" id="KW-1185">Reference proteome</keyword>
<proteinExistence type="predicted"/>
<organism evidence="1 2">
    <name type="scientific">Microbacterium imperiale</name>
    <dbReference type="NCBI Taxonomy" id="33884"/>
    <lineage>
        <taxon>Bacteria</taxon>
        <taxon>Bacillati</taxon>
        <taxon>Actinomycetota</taxon>
        <taxon>Actinomycetes</taxon>
        <taxon>Micrococcales</taxon>
        <taxon>Microbacteriaceae</taxon>
        <taxon>Microbacterium</taxon>
    </lineage>
</organism>
<name>A0A9W6M420_9MICO</name>
<sequence>MNPRIAVAGDRPQPLGSAIDTIAQSGEPTCLLWLIDLSAETSARRVRAELKSRYADMLAHAASLTALRHLIILCLHDESIAERKVHAAGAAFATRLHAELERARGRYVDVAVIDISACRDTRRLLDRVEEAADQPAGPAGSVALTWREIRDRTIHAAAAAAEY</sequence>
<protein>
    <submittedName>
        <fullName evidence="1">Uncharacterized protein</fullName>
    </submittedName>
</protein>
<evidence type="ECO:0000313" key="2">
    <source>
        <dbReference type="Proteomes" id="UP001142317"/>
    </source>
</evidence>
<gene>
    <name evidence="1" type="ORF">GCM10017586_22790</name>
</gene>